<dbReference type="RefSeq" id="WP_007019731.1">
    <property type="nucleotide sequence ID" value="NZ_CH724125.1"/>
</dbReference>
<dbReference type="AlphaFoldDB" id="A0A7U8C8E0"/>
<reference evidence="9 10" key="1">
    <citation type="submission" date="2006-02" db="EMBL/GenBank/DDBJ databases">
        <authorList>
            <person name="Pinhassi J."/>
            <person name="Pedros-Alio C."/>
            <person name="Ferriera S."/>
            <person name="Johnson J."/>
            <person name="Kravitz S."/>
            <person name="Halpern A."/>
            <person name="Remington K."/>
            <person name="Beeson K."/>
            <person name="Tran B."/>
            <person name="Rogers Y.-H."/>
            <person name="Friedman R."/>
            <person name="Venter J.C."/>
        </authorList>
    </citation>
    <scope>NUCLEOTIDE SEQUENCE [LARGE SCALE GENOMIC DNA]</scope>
    <source>
        <strain evidence="9 10">MED92</strain>
    </source>
</reference>
<dbReference type="Gene3D" id="1.20.1250.20">
    <property type="entry name" value="MFS general substrate transporter like domains"/>
    <property type="match status" value="2"/>
</dbReference>
<dbReference type="InterPro" id="IPR036259">
    <property type="entry name" value="MFS_trans_sf"/>
</dbReference>
<dbReference type="PANTHER" id="PTHR23517">
    <property type="entry name" value="RESISTANCE PROTEIN MDTM, PUTATIVE-RELATED-RELATED"/>
    <property type="match status" value="1"/>
</dbReference>
<evidence type="ECO:0000313" key="9">
    <source>
        <dbReference type="EMBL" id="EAR62094.1"/>
    </source>
</evidence>
<accession>A0A7U8C8E0</accession>
<evidence type="ECO:0000313" key="10">
    <source>
        <dbReference type="Proteomes" id="UP000002171"/>
    </source>
</evidence>
<keyword evidence="10" id="KW-1185">Reference proteome</keyword>
<evidence type="ECO:0000256" key="2">
    <source>
        <dbReference type="ARBA" id="ARBA00022448"/>
    </source>
</evidence>
<name>A0A7U8C8E0_NEPCE</name>
<organism evidence="9 10">
    <name type="scientific">Neptuniibacter caesariensis</name>
    <dbReference type="NCBI Taxonomy" id="207954"/>
    <lineage>
        <taxon>Bacteria</taxon>
        <taxon>Pseudomonadati</taxon>
        <taxon>Pseudomonadota</taxon>
        <taxon>Gammaproteobacteria</taxon>
        <taxon>Oceanospirillales</taxon>
        <taxon>Oceanospirillaceae</taxon>
        <taxon>Neptuniibacter</taxon>
    </lineage>
</organism>
<comment type="subcellular location">
    <subcellularLocation>
        <location evidence="1">Cell membrane</location>
        <topology evidence="1">Multi-pass membrane protein</topology>
    </subcellularLocation>
</comment>
<dbReference type="PROSITE" id="PS50850">
    <property type="entry name" value="MFS"/>
    <property type="match status" value="1"/>
</dbReference>
<feature type="transmembrane region" description="Helical" evidence="7">
    <location>
        <begin position="307"/>
        <end position="328"/>
    </location>
</feature>
<feature type="transmembrane region" description="Helical" evidence="7">
    <location>
        <begin position="283"/>
        <end position="301"/>
    </location>
</feature>
<dbReference type="Proteomes" id="UP000002171">
    <property type="component" value="Unassembled WGS sequence"/>
</dbReference>
<dbReference type="GO" id="GO:0005886">
    <property type="term" value="C:plasma membrane"/>
    <property type="evidence" value="ECO:0007669"/>
    <property type="project" value="UniProtKB-SubCell"/>
</dbReference>
<dbReference type="OrthoDB" id="9764259at2"/>
<dbReference type="GO" id="GO:0022857">
    <property type="term" value="F:transmembrane transporter activity"/>
    <property type="evidence" value="ECO:0007669"/>
    <property type="project" value="InterPro"/>
</dbReference>
<dbReference type="EMBL" id="AAOW01000004">
    <property type="protein sequence ID" value="EAR62094.1"/>
    <property type="molecule type" value="Genomic_DNA"/>
</dbReference>
<keyword evidence="6 7" id="KW-0472">Membrane</keyword>
<proteinExistence type="predicted"/>
<dbReference type="InterPro" id="IPR020846">
    <property type="entry name" value="MFS_dom"/>
</dbReference>
<evidence type="ECO:0000256" key="5">
    <source>
        <dbReference type="ARBA" id="ARBA00022989"/>
    </source>
</evidence>
<feature type="transmembrane region" description="Helical" evidence="7">
    <location>
        <begin position="12"/>
        <end position="34"/>
    </location>
</feature>
<sequence length="407" mass="42972">MRTILSKFLLPVFCPSIVVAVVQQGLLVILPLYILHLGGSMAEAAAVVGLRGIGMMLADIPAGLMLEKVGDKFMMLFASILFFTAMLMMGLIPETLIIMASAILLGFAHGCWLVGRVSYVGLVAEAWERGRVMALSAGIIRFGSVIGPITAGVFISLLGYEHTILLFAFSSLLMAFFVMGWVVNHLPSQLSENSNPVSHKSHSIMQIADVMVEHRKLFATTGVGAISLMLVRSSRSLLLPLIGAALLLDESSIGFAIACGAVVDTLLFYPAGSLMDRIGRKPILLISLFALGCGLIGMSFVNSYYALIGLAVLLGLGNGFSAGVIMTIGADLAPDKNRGGFIGVWRLLTDMGTTAGPFIISGTVKVLSLAAAAQLAGALGVFSAIYLLYKMQESGPKTVTPIPNKSD</sequence>
<evidence type="ECO:0000256" key="1">
    <source>
        <dbReference type="ARBA" id="ARBA00004651"/>
    </source>
</evidence>
<dbReference type="InterPro" id="IPR011701">
    <property type="entry name" value="MFS"/>
</dbReference>
<protein>
    <submittedName>
        <fullName evidence="9">Probable transporter</fullName>
    </submittedName>
</protein>
<feature type="transmembrane region" description="Helical" evidence="7">
    <location>
        <begin position="253"/>
        <end position="271"/>
    </location>
</feature>
<evidence type="ECO:0000256" key="3">
    <source>
        <dbReference type="ARBA" id="ARBA00022475"/>
    </source>
</evidence>
<keyword evidence="2" id="KW-0813">Transport</keyword>
<dbReference type="PANTHER" id="PTHR23517:SF3">
    <property type="entry name" value="INTEGRAL MEMBRANE TRANSPORT PROTEIN"/>
    <property type="match status" value="1"/>
</dbReference>
<keyword evidence="4 7" id="KW-0812">Transmembrane</keyword>
<dbReference type="SUPFAM" id="SSF103473">
    <property type="entry name" value="MFS general substrate transporter"/>
    <property type="match status" value="2"/>
</dbReference>
<keyword evidence="3" id="KW-1003">Cell membrane</keyword>
<evidence type="ECO:0000256" key="6">
    <source>
        <dbReference type="ARBA" id="ARBA00023136"/>
    </source>
</evidence>
<feature type="transmembrane region" description="Helical" evidence="7">
    <location>
        <begin position="164"/>
        <end position="183"/>
    </location>
</feature>
<feature type="domain" description="Major facilitator superfamily (MFS) profile" evidence="8">
    <location>
        <begin position="4"/>
        <end position="395"/>
    </location>
</feature>
<gene>
    <name evidence="9" type="ORF">MED92_10324</name>
</gene>
<dbReference type="InterPro" id="IPR050171">
    <property type="entry name" value="MFS_Transporters"/>
</dbReference>
<feature type="transmembrane region" description="Helical" evidence="7">
    <location>
        <begin position="73"/>
        <end position="92"/>
    </location>
</feature>
<comment type="caution">
    <text evidence="9">The sequence shown here is derived from an EMBL/GenBank/DDBJ whole genome shotgun (WGS) entry which is preliminary data.</text>
</comment>
<evidence type="ECO:0000259" key="8">
    <source>
        <dbReference type="PROSITE" id="PS50850"/>
    </source>
</evidence>
<dbReference type="Pfam" id="PF07690">
    <property type="entry name" value="MFS_1"/>
    <property type="match status" value="2"/>
</dbReference>
<evidence type="ECO:0000256" key="4">
    <source>
        <dbReference type="ARBA" id="ARBA00022692"/>
    </source>
</evidence>
<feature type="transmembrane region" description="Helical" evidence="7">
    <location>
        <begin position="134"/>
        <end position="158"/>
    </location>
</feature>
<feature type="transmembrane region" description="Helical" evidence="7">
    <location>
        <begin position="98"/>
        <end position="122"/>
    </location>
</feature>
<keyword evidence="5 7" id="KW-1133">Transmembrane helix</keyword>
<evidence type="ECO:0000256" key="7">
    <source>
        <dbReference type="SAM" id="Phobius"/>
    </source>
</evidence>
<feature type="transmembrane region" description="Helical" evidence="7">
    <location>
        <begin position="46"/>
        <end position="66"/>
    </location>
</feature>
<feature type="transmembrane region" description="Helical" evidence="7">
    <location>
        <begin position="366"/>
        <end position="389"/>
    </location>
</feature>